<organism evidence="3 4">
    <name type="scientific">Heterostelium pallidum (strain ATCC 26659 / Pp 5 / PN500)</name>
    <name type="common">Cellular slime mold</name>
    <name type="synonym">Polysphondylium pallidum</name>
    <dbReference type="NCBI Taxonomy" id="670386"/>
    <lineage>
        <taxon>Eukaryota</taxon>
        <taxon>Amoebozoa</taxon>
        <taxon>Evosea</taxon>
        <taxon>Eumycetozoa</taxon>
        <taxon>Dictyostelia</taxon>
        <taxon>Acytosteliales</taxon>
        <taxon>Acytosteliaceae</taxon>
        <taxon>Heterostelium</taxon>
    </lineage>
</organism>
<evidence type="ECO:0008006" key="5">
    <source>
        <dbReference type="Google" id="ProtNLM"/>
    </source>
</evidence>
<protein>
    <recommendedName>
        <fullName evidence="5">SAM domain-containing protein</fullName>
    </recommendedName>
</protein>
<gene>
    <name evidence="3" type="ORF">PPL_06694</name>
</gene>
<evidence type="ECO:0000256" key="1">
    <source>
        <dbReference type="SAM" id="MobiDB-lite"/>
    </source>
</evidence>
<keyword evidence="2" id="KW-0472">Membrane</keyword>
<dbReference type="RefSeq" id="XP_020431995.1">
    <property type="nucleotide sequence ID" value="XM_020577547.1"/>
</dbReference>
<dbReference type="GeneID" id="31362176"/>
<name>D3BFG0_HETP5</name>
<accession>D3BFG0</accession>
<keyword evidence="2" id="KW-1133">Transmembrane helix</keyword>
<feature type="transmembrane region" description="Helical" evidence="2">
    <location>
        <begin position="97"/>
        <end position="122"/>
    </location>
</feature>
<proteinExistence type="predicted"/>
<feature type="region of interest" description="Disordered" evidence="1">
    <location>
        <begin position="1"/>
        <end position="21"/>
    </location>
</feature>
<feature type="compositionally biased region" description="Low complexity" evidence="1">
    <location>
        <begin position="1"/>
        <end position="16"/>
    </location>
</feature>
<evidence type="ECO:0000313" key="3">
    <source>
        <dbReference type="EMBL" id="EFA79874.1"/>
    </source>
</evidence>
<keyword evidence="4" id="KW-1185">Reference proteome</keyword>
<evidence type="ECO:0000256" key="2">
    <source>
        <dbReference type="SAM" id="Phobius"/>
    </source>
</evidence>
<dbReference type="Proteomes" id="UP000001396">
    <property type="component" value="Unassembled WGS sequence"/>
</dbReference>
<reference evidence="3 4" key="1">
    <citation type="journal article" date="2011" name="Genome Res.">
        <title>Phylogeny-wide analysis of social amoeba genomes highlights ancient origins for complex intercellular communication.</title>
        <authorList>
            <person name="Heidel A.J."/>
            <person name="Lawal H.M."/>
            <person name="Felder M."/>
            <person name="Schilde C."/>
            <person name="Helps N.R."/>
            <person name="Tunggal B."/>
            <person name="Rivero F."/>
            <person name="John U."/>
            <person name="Schleicher M."/>
            <person name="Eichinger L."/>
            <person name="Platzer M."/>
            <person name="Noegel A.A."/>
            <person name="Schaap P."/>
            <person name="Gloeckner G."/>
        </authorList>
    </citation>
    <scope>NUCLEOTIDE SEQUENCE [LARGE SCALE GENOMIC DNA]</scope>
    <source>
        <strain evidence="4">ATCC 26659 / Pp 5 / PN500</strain>
    </source>
</reference>
<evidence type="ECO:0000313" key="4">
    <source>
        <dbReference type="Proteomes" id="UP000001396"/>
    </source>
</evidence>
<dbReference type="Gene3D" id="1.10.150.50">
    <property type="entry name" value="Transcription Factor, Ets-1"/>
    <property type="match status" value="1"/>
</dbReference>
<dbReference type="AlphaFoldDB" id="D3BFG0"/>
<comment type="caution">
    <text evidence="3">The sequence shown here is derived from an EMBL/GenBank/DDBJ whole genome shotgun (WGS) entry which is preliminary data.</text>
</comment>
<dbReference type="InParanoid" id="D3BFG0"/>
<dbReference type="InterPro" id="IPR013761">
    <property type="entry name" value="SAM/pointed_sf"/>
</dbReference>
<sequence length="191" mass="21610">MSQLTTTTTTSSTSSTHQITVNSTKEQVRDWINSLDLNNNSIGNTLFEAGIAGRHLFDLTREILLEKPCSFRLSDAMDLLAAIATQRPQQQQQQIEYYLLQLSFFLSFLCLKFAATLTRLFLTPLKGVLVTNNCPGNILTESKFDKLIDAFQALLDKQVKMMDDLKAIVENNNMVLQKLYIYPTFKSLCSI</sequence>
<keyword evidence="2" id="KW-0812">Transmembrane</keyword>
<dbReference type="EMBL" id="ADBJ01000031">
    <property type="protein sequence ID" value="EFA79874.1"/>
    <property type="molecule type" value="Genomic_DNA"/>
</dbReference>